<dbReference type="InterPro" id="IPR042178">
    <property type="entry name" value="Serpin_sf_1"/>
</dbReference>
<dbReference type="InterPro" id="IPR023795">
    <property type="entry name" value="Serpin_CS"/>
</dbReference>
<feature type="chain" id="PRO_5038983499" evidence="2">
    <location>
        <begin position="23"/>
        <end position="438"/>
    </location>
</feature>
<protein>
    <submittedName>
        <fullName evidence="4">Serpin B</fullName>
    </submittedName>
</protein>
<reference evidence="4 5" key="1">
    <citation type="submission" date="2020-07" db="EMBL/GenBank/DDBJ databases">
        <title>Sequencing the genomes of 1000 actinobacteria strains.</title>
        <authorList>
            <person name="Klenk H.-P."/>
        </authorList>
    </citation>
    <scope>NUCLEOTIDE SEQUENCE [LARGE SCALE GENOMIC DNA]</scope>
    <source>
        <strain evidence="4 5">DSM 21349</strain>
    </source>
</reference>
<comment type="caution">
    <text evidence="4">The sequence shown here is derived from an EMBL/GenBank/DDBJ whole genome shotgun (WGS) entry which is preliminary data.</text>
</comment>
<evidence type="ECO:0000259" key="3">
    <source>
        <dbReference type="SMART" id="SM00093"/>
    </source>
</evidence>
<dbReference type="Gene3D" id="2.30.39.10">
    <property type="entry name" value="Alpha-1-antitrypsin, domain 1"/>
    <property type="match status" value="1"/>
</dbReference>
<dbReference type="GO" id="GO:0004867">
    <property type="term" value="F:serine-type endopeptidase inhibitor activity"/>
    <property type="evidence" value="ECO:0007669"/>
    <property type="project" value="InterPro"/>
</dbReference>
<dbReference type="RefSeq" id="WP_182541134.1">
    <property type="nucleotide sequence ID" value="NZ_JACGXA010000001.1"/>
</dbReference>
<dbReference type="Proteomes" id="UP000580910">
    <property type="component" value="Unassembled WGS sequence"/>
</dbReference>
<comment type="similarity">
    <text evidence="1">Belongs to the serpin family.</text>
</comment>
<dbReference type="SMART" id="SM00093">
    <property type="entry name" value="SERPIN"/>
    <property type="match status" value="1"/>
</dbReference>
<feature type="signal peptide" evidence="2">
    <location>
        <begin position="1"/>
        <end position="22"/>
    </location>
</feature>
<sequence>MDLTRRDTLRLAVLLGALVPLAACDTREPSVPPTQGPLRLELASSGLRRSPGDPEAAPAAAASVHALAAGLYGALVAEPGNVAFSPYSVAVALTMTANGAHGRTAREMLDVLGAADLTGLDEGLDALTQQVEALAGPVDDGSEDPPEIELSAANAVFGQRDVRWEDDFLDALARWFGTGMRVVDYQRDVEGVRRLINAWASDQTHERIPEIIPAGVLDPLTRLVLVNALYLKAPWAEPFIEEQTKDLAFGLPDGTTVGVPTMTAVLASTALGSGDGWQAVRIPYAGGGLAMTVVLPDRGRRADVLALVAGGGLPDILGSVRHTPVELFLPRWTFRSTSPLTDVLPGLGMPTAFDPDHADFSGMTRDARLYISAVLHEAFVAVDEDGTEAAAATAVVMSETSAMLPDAQVYVDRPFVFVIHDVVHGTPLFLGRVDDPRA</sequence>
<evidence type="ECO:0000313" key="4">
    <source>
        <dbReference type="EMBL" id="MBA8805392.1"/>
    </source>
</evidence>
<keyword evidence="5" id="KW-1185">Reference proteome</keyword>
<evidence type="ECO:0000313" key="5">
    <source>
        <dbReference type="Proteomes" id="UP000580910"/>
    </source>
</evidence>
<keyword evidence="2" id="KW-0732">Signal</keyword>
<dbReference type="SUPFAM" id="SSF56574">
    <property type="entry name" value="Serpins"/>
    <property type="match status" value="1"/>
</dbReference>
<dbReference type="InterPro" id="IPR023796">
    <property type="entry name" value="Serpin_dom"/>
</dbReference>
<gene>
    <name evidence="4" type="ORF">FB382_003683</name>
</gene>
<dbReference type="PANTHER" id="PTHR11461:SF211">
    <property type="entry name" value="GH10112P-RELATED"/>
    <property type="match status" value="1"/>
</dbReference>
<feature type="domain" description="Serpin" evidence="3">
    <location>
        <begin position="69"/>
        <end position="436"/>
    </location>
</feature>
<dbReference type="GO" id="GO:0005615">
    <property type="term" value="C:extracellular space"/>
    <property type="evidence" value="ECO:0007669"/>
    <property type="project" value="InterPro"/>
</dbReference>
<organism evidence="4 5">
    <name type="scientific">Nocardioides ginsengisegetis</name>
    <dbReference type="NCBI Taxonomy" id="661491"/>
    <lineage>
        <taxon>Bacteria</taxon>
        <taxon>Bacillati</taxon>
        <taxon>Actinomycetota</taxon>
        <taxon>Actinomycetes</taxon>
        <taxon>Propionibacteriales</taxon>
        <taxon>Nocardioidaceae</taxon>
        <taxon>Nocardioides</taxon>
    </lineage>
</organism>
<dbReference type="EMBL" id="JACGXA010000001">
    <property type="protein sequence ID" value="MBA8805392.1"/>
    <property type="molecule type" value="Genomic_DNA"/>
</dbReference>
<dbReference type="AlphaFoldDB" id="A0A7W3PBD9"/>
<proteinExistence type="inferred from homology"/>
<dbReference type="InterPro" id="IPR042185">
    <property type="entry name" value="Serpin_sf_2"/>
</dbReference>
<evidence type="ECO:0000256" key="1">
    <source>
        <dbReference type="RuleBase" id="RU000411"/>
    </source>
</evidence>
<dbReference type="PANTHER" id="PTHR11461">
    <property type="entry name" value="SERINE PROTEASE INHIBITOR, SERPIN"/>
    <property type="match status" value="1"/>
</dbReference>
<dbReference type="CDD" id="cd19590">
    <property type="entry name" value="serpin_thermopin-like"/>
    <property type="match status" value="1"/>
</dbReference>
<dbReference type="InterPro" id="IPR036186">
    <property type="entry name" value="Serpin_sf"/>
</dbReference>
<dbReference type="PROSITE" id="PS00284">
    <property type="entry name" value="SERPIN"/>
    <property type="match status" value="1"/>
</dbReference>
<evidence type="ECO:0000256" key="2">
    <source>
        <dbReference type="SAM" id="SignalP"/>
    </source>
</evidence>
<dbReference type="Pfam" id="PF00079">
    <property type="entry name" value="Serpin"/>
    <property type="match status" value="1"/>
</dbReference>
<name>A0A7W3PBD9_9ACTN</name>
<dbReference type="Gene3D" id="3.30.497.10">
    <property type="entry name" value="Antithrombin, subunit I, domain 2"/>
    <property type="match status" value="1"/>
</dbReference>
<accession>A0A7W3PBD9</accession>
<dbReference type="InterPro" id="IPR000215">
    <property type="entry name" value="Serpin_fam"/>
</dbReference>